<dbReference type="Gene3D" id="2.160.10.10">
    <property type="entry name" value="Hexapeptide repeat proteins"/>
    <property type="match status" value="1"/>
</dbReference>
<proteinExistence type="predicted"/>
<dbReference type="RefSeq" id="WP_343811490.1">
    <property type="nucleotide sequence ID" value="NZ_BAAADS010000009.1"/>
</dbReference>
<dbReference type="InterPro" id="IPR047324">
    <property type="entry name" value="LbH_gamma_CA-like"/>
</dbReference>
<comment type="caution">
    <text evidence="1">The sequence shown here is derived from an EMBL/GenBank/DDBJ whole genome shotgun (WGS) entry which is preliminary data.</text>
</comment>
<reference evidence="2" key="1">
    <citation type="journal article" date="2019" name="Int. J. Syst. Evol. Microbiol.">
        <title>The Global Catalogue of Microorganisms (GCM) 10K type strain sequencing project: providing services to taxonomists for standard genome sequencing and annotation.</title>
        <authorList>
            <consortium name="The Broad Institute Genomics Platform"/>
            <consortium name="The Broad Institute Genome Sequencing Center for Infectious Disease"/>
            <person name="Wu L."/>
            <person name="Ma J."/>
        </authorList>
    </citation>
    <scope>NUCLEOTIDE SEQUENCE [LARGE SCALE GENOMIC DNA]</scope>
    <source>
        <strain evidence="2">JCM 15395</strain>
    </source>
</reference>
<dbReference type="SUPFAM" id="SSF51161">
    <property type="entry name" value="Trimeric LpxA-like enzymes"/>
    <property type="match status" value="1"/>
</dbReference>
<dbReference type="EMBL" id="BAAADS010000009">
    <property type="protein sequence ID" value="GAA0598590.1"/>
    <property type="molecule type" value="Genomic_DNA"/>
</dbReference>
<sequence>MIYRYKEYRPDIHDSVFIADGARVIGNVTIGAESSVWFNTVIRGDEGPVKIGKRCNIQENSMCHLYEQFPLTLEDEVSIGHNAIVHGCTLRKGVLVGMGATVLDGVEVGEYSIIGANSLIPPGKKIPPRSLVVGSPGKVVRTLTDKDMEMIEETISTYSAKGQEFRKQEVFEKINKAVL</sequence>
<dbReference type="Pfam" id="PF00132">
    <property type="entry name" value="Hexapep"/>
    <property type="match status" value="2"/>
</dbReference>
<keyword evidence="2" id="KW-1185">Reference proteome</keyword>
<dbReference type="InterPro" id="IPR050484">
    <property type="entry name" value="Transf_Hexapept/Carb_Anhydrase"/>
</dbReference>
<dbReference type="Proteomes" id="UP001500866">
    <property type="component" value="Unassembled WGS sequence"/>
</dbReference>
<dbReference type="PANTHER" id="PTHR13061:SF29">
    <property type="entry name" value="GAMMA CARBONIC ANHYDRASE-LIKE 1, MITOCHONDRIAL-RELATED"/>
    <property type="match status" value="1"/>
</dbReference>
<accession>A0ABP3QYF9</accession>
<evidence type="ECO:0000313" key="2">
    <source>
        <dbReference type="Proteomes" id="UP001500866"/>
    </source>
</evidence>
<dbReference type="InterPro" id="IPR001451">
    <property type="entry name" value="Hexapep"/>
</dbReference>
<name>A0ABP3QYF9_9BACI</name>
<protein>
    <submittedName>
        <fullName evidence="1">Gamma carbonic anhydrase family protein</fullName>
    </submittedName>
</protein>
<dbReference type="CDD" id="cd04645">
    <property type="entry name" value="LbH_gamma_CA_like"/>
    <property type="match status" value="1"/>
</dbReference>
<dbReference type="PANTHER" id="PTHR13061">
    <property type="entry name" value="DYNACTIN SUBUNIT P25"/>
    <property type="match status" value="1"/>
</dbReference>
<organism evidence="1 2">
    <name type="scientific">Virgibacillus siamensis</name>
    <dbReference type="NCBI Taxonomy" id="480071"/>
    <lineage>
        <taxon>Bacteria</taxon>
        <taxon>Bacillati</taxon>
        <taxon>Bacillota</taxon>
        <taxon>Bacilli</taxon>
        <taxon>Bacillales</taxon>
        <taxon>Bacillaceae</taxon>
        <taxon>Virgibacillus</taxon>
    </lineage>
</organism>
<gene>
    <name evidence="1" type="ORF">GCM10009001_13470</name>
</gene>
<evidence type="ECO:0000313" key="1">
    <source>
        <dbReference type="EMBL" id="GAA0598590.1"/>
    </source>
</evidence>
<dbReference type="InterPro" id="IPR011004">
    <property type="entry name" value="Trimer_LpxA-like_sf"/>
</dbReference>